<accession>A0A6I0DNJ7</accession>
<reference evidence="1 2" key="1">
    <citation type="submission" date="2019-09" db="EMBL/GenBank/DDBJ databases">
        <title>Taxonomic organization of the family Brucellaceae based on a phylogenomic approach.</title>
        <authorList>
            <person name="Leclercq S."/>
            <person name="Cloeckaert A."/>
            <person name="Zygmunt M.S."/>
        </authorList>
    </citation>
    <scope>NUCLEOTIDE SEQUENCE [LARGE SCALE GENOMIC DNA]</scope>
    <source>
        <strain evidence="1 2">CCUG 34461</strain>
    </source>
</reference>
<proteinExistence type="predicted"/>
<gene>
    <name evidence="1" type="ORF">F9L06_23285</name>
</gene>
<name>A0A6I0DNJ7_BRUAN</name>
<dbReference type="EMBL" id="WBWX01000014">
    <property type="protein sequence ID" value="KAB2791348.1"/>
    <property type="molecule type" value="Genomic_DNA"/>
</dbReference>
<organism evidence="1 2">
    <name type="scientific">Brucella anthropi</name>
    <name type="common">Ochrobactrum anthropi</name>
    <dbReference type="NCBI Taxonomy" id="529"/>
    <lineage>
        <taxon>Bacteria</taxon>
        <taxon>Pseudomonadati</taxon>
        <taxon>Pseudomonadota</taxon>
        <taxon>Alphaproteobacteria</taxon>
        <taxon>Hyphomicrobiales</taxon>
        <taxon>Brucellaceae</taxon>
        <taxon>Brucella/Ochrobactrum group</taxon>
        <taxon>Brucella</taxon>
    </lineage>
</organism>
<comment type="caution">
    <text evidence="1">The sequence shown here is derived from an EMBL/GenBank/DDBJ whole genome shotgun (WGS) entry which is preliminary data.</text>
</comment>
<dbReference type="AlphaFoldDB" id="A0A6I0DNJ7"/>
<evidence type="ECO:0000313" key="2">
    <source>
        <dbReference type="Proteomes" id="UP000441102"/>
    </source>
</evidence>
<protein>
    <submittedName>
        <fullName evidence="1">Uncharacterized protein</fullName>
    </submittedName>
</protein>
<sequence length="137" mass="14917">MQIRRKLQPDRPRLHLAHSLFSASLGAHDPGRYRITPACAPDVPALVGPGMTIRTSYRTGGVVVAIDGTVVHLAPDGREYPHFTIVYVTSDRFSRHSAADHRWINECVAVDGRILMLLEANEDEVFVEAGGGCDAGV</sequence>
<evidence type="ECO:0000313" key="1">
    <source>
        <dbReference type="EMBL" id="KAB2791348.1"/>
    </source>
</evidence>
<dbReference type="Proteomes" id="UP000441102">
    <property type="component" value="Unassembled WGS sequence"/>
</dbReference>
<dbReference type="RefSeq" id="WP_151577041.1">
    <property type="nucleotide sequence ID" value="NZ_WBWX01000014.1"/>
</dbReference>